<dbReference type="AlphaFoldDB" id="A0A660DZV6"/>
<sequence>MTNNELEILASELPILDDKQDYKYFEEIAGIGSYYQVAWQKKLDGYIALYGTTPIELKNIDTSNDVFEDEEV</sequence>
<dbReference type="RefSeq" id="WP_084035270.1">
    <property type="nucleotide sequence ID" value="NZ_UYIG01000127.1"/>
</dbReference>
<name>A0A660DZV6_9LACO</name>
<organism evidence="1 2">
    <name type="scientific">Lactiplantibacillus mudanjiangensis</name>
    <dbReference type="NCBI Taxonomy" id="1296538"/>
    <lineage>
        <taxon>Bacteria</taxon>
        <taxon>Bacillati</taxon>
        <taxon>Bacillota</taxon>
        <taxon>Bacilli</taxon>
        <taxon>Lactobacillales</taxon>
        <taxon>Lactobacillaceae</taxon>
        <taxon>Lactiplantibacillus</taxon>
    </lineage>
</organism>
<reference evidence="1 2" key="1">
    <citation type="submission" date="2018-11" db="EMBL/GenBank/DDBJ databases">
        <authorList>
            <person name="Wuyts S."/>
        </authorList>
    </citation>
    <scope>NUCLEOTIDE SEQUENCE [LARGE SCALE GENOMIC DNA]</scope>
    <source>
        <strain evidence="1">Lactobacillus mudanjiangensis AMBF249</strain>
    </source>
</reference>
<gene>
    <name evidence="1" type="ORF">MUDAN_MDHGFNIF_03349</name>
</gene>
<dbReference type="Proteomes" id="UP000289996">
    <property type="component" value="Unassembled WGS sequence"/>
</dbReference>
<protein>
    <submittedName>
        <fullName evidence="1">Uncharacterized protein</fullName>
    </submittedName>
</protein>
<dbReference type="EMBL" id="UYIG01000127">
    <property type="protein sequence ID" value="VDG28955.1"/>
    <property type="molecule type" value="Genomic_DNA"/>
</dbReference>
<keyword evidence="2" id="KW-1185">Reference proteome</keyword>
<evidence type="ECO:0000313" key="2">
    <source>
        <dbReference type="Proteomes" id="UP000289996"/>
    </source>
</evidence>
<proteinExistence type="predicted"/>
<evidence type="ECO:0000313" key="1">
    <source>
        <dbReference type="EMBL" id="VDG28955.1"/>
    </source>
</evidence>
<accession>A0A660DZV6</accession>
<dbReference type="OrthoDB" id="2298380at2"/>